<dbReference type="InterPro" id="IPR014352">
    <property type="entry name" value="FERM/acyl-CoA-bd_prot_sf"/>
</dbReference>
<feature type="repeat" description="ANK" evidence="6">
    <location>
        <begin position="1155"/>
        <end position="1176"/>
    </location>
</feature>
<dbReference type="InterPro" id="IPR036291">
    <property type="entry name" value="NAD(P)-bd_dom_sf"/>
</dbReference>
<evidence type="ECO:0000256" key="5">
    <source>
        <dbReference type="ARBA" id="ARBA00023121"/>
    </source>
</evidence>
<dbReference type="PANTHER" id="PTHR34065">
    <property type="entry name" value="CELL DIVISION CONTROL PROTEIN 14"/>
    <property type="match status" value="1"/>
</dbReference>
<dbReference type="PROSITE" id="PS51228">
    <property type="entry name" value="ACB_2"/>
    <property type="match status" value="1"/>
</dbReference>
<dbReference type="SMART" id="SM00054">
    <property type="entry name" value="EFh"/>
    <property type="match status" value="5"/>
</dbReference>
<dbReference type="SUPFAM" id="SSF47473">
    <property type="entry name" value="EF-hand"/>
    <property type="match status" value="2"/>
</dbReference>
<dbReference type="GO" id="GO:0000062">
    <property type="term" value="F:fatty-acyl-CoA binding"/>
    <property type="evidence" value="ECO:0007669"/>
    <property type="project" value="InterPro"/>
</dbReference>
<keyword evidence="5" id="KW-0446">Lipid-binding</keyword>
<keyword evidence="4" id="KW-0106">Calcium</keyword>
<evidence type="ECO:0000256" key="3">
    <source>
        <dbReference type="ARBA" id="ARBA00022833"/>
    </source>
</evidence>
<evidence type="ECO:0000259" key="11">
    <source>
        <dbReference type="PROSITE" id="PS51792"/>
    </source>
</evidence>
<evidence type="ECO:0000259" key="9">
    <source>
        <dbReference type="PROSITE" id="PS50222"/>
    </source>
</evidence>
<dbReference type="PRINTS" id="PR00080">
    <property type="entry name" value="SDRFAMILY"/>
</dbReference>
<dbReference type="Pfam" id="PF00106">
    <property type="entry name" value="adh_short"/>
    <property type="match status" value="1"/>
</dbReference>
<evidence type="ECO:0000256" key="6">
    <source>
        <dbReference type="PROSITE-ProRule" id="PRU00023"/>
    </source>
</evidence>
<dbReference type="InterPro" id="IPR000582">
    <property type="entry name" value="Acyl-CoA-binding_protein"/>
</dbReference>
<dbReference type="SUPFAM" id="SSF51735">
    <property type="entry name" value="NAD(P)-binding Rossmann-fold domains"/>
    <property type="match status" value="1"/>
</dbReference>
<dbReference type="Gene3D" id="1.10.238.10">
    <property type="entry name" value="EF-hand"/>
    <property type="match status" value="3"/>
</dbReference>
<feature type="repeat" description="ANK" evidence="6">
    <location>
        <begin position="1122"/>
        <end position="1154"/>
    </location>
</feature>
<name>A0AAU9T324_THLAR</name>
<feature type="compositionally biased region" description="Acidic residues" evidence="8">
    <location>
        <begin position="946"/>
        <end position="956"/>
    </location>
</feature>
<dbReference type="Pfam" id="PF13499">
    <property type="entry name" value="EF-hand_7"/>
    <property type="match status" value="1"/>
</dbReference>
<feature type="domain" description="EF-hand" evidence="9">
    <location>
        <begin position="1490"/>
        <end position="1525"/>
    </location>
</feature>
<keyword evidence="3" id="KW-0862">Zinc</keyword>
<feature type="domain" description="Yippee" evidence="11">
    <location>
        <begin position="37"/>
        <end position="134"/>
    </location>
</feature>
<protein>
    <recommendedName>
        <fullName evidence="14">Calmodulin</fullName>
    </recommendedName>
</protein>
<dbReference type="Gene3D" id="1.25.10.10">
    <property type="entry name" value="Leucine-rich Repeat Variant"/>
    <property type="match status" value="1"/>
</dbReference>
<accession>A0AAU9T324</accession>
<dbReference type="Pfam" id="PF12796">
    <property type="entry name" value="Ank_2"/>
    <property type="match status" value="1"/>
</dbReference>
<dbReference type="Pfam" id="PF00887">
    <property type="entry name" value="ACBP"/>
    <property type="match status" value="1"/>
</dbReference>
<feature type="compositionally biased region" description="Basic and acidic residues" evidence="8">
    <location>
        <begin position="453"/>
        <end position="465"/>
    </location>
</feature>
<feature type="compositionally biased region" description="Polar residues" evidence="8">
    <location>
        <begin position="466"/>
        <end position="476"/>
    </location>
</feature>
<evidence type="ECO:0000313" key="12">
    <source>
        <dbReference type="EMBL" id="CAH2077744.1"/>
    </source>
</evidence>
<evidence type="ECO:0000256" key="7">
    <source>
        <dbReference type="SAM" id="Coils"/>
    </source>
</evidence>
<feature type="domain" description="ACB" evidence="10">
    <location>
        <begin position="961"/>
        <end position="1051"/>
    </location>
</feature>
<dbReference type="PROSITE" id="PS50222">
    <property type="entry name" value="EF_HAND_2"/>
    <property type="match status" value="2"/>
</dbReference>
<feature type="coiled-coil region" evidence="7">
    <location>
        <begin position="1291"/>
        <end position="1318"/>
    </location>
</feature>
<dbReference type="SUPFAM" id="SSF48403">
    <property type="entry name" value="Ankyrin repeat"/>
    <property type="match status" value="1"/>
</dbReference>
<dbReference type="PROSITE" id="PS50088">
    <property type="entry name" value="ANK_REPEAT"/>
    <property type="match status" value="2"/>
</dbReference>
<dbReference type="InterPro" id="IPR002347">
    <property type="entry name" value="SDR_fam"/>
</dbReference>
<dbReference type="Pfam" id="PF13202">
    <property type="entry name" value="EF-hand_5"/>
    <property type="match status" value="1"/>
</dbReference>
<proteinExistence type="inferred from homology"/>
<feature type="compositionally biased region" description="Low complexity" evidence="8">
    <location>
        <begin position="936"/>
        <end position="945"/>
    </location>
</feature>
<dbReference type="InterPro" id="IPR004910">
    <property type="entry name" value="Yippee/Mis18/Cereblon"/>
</dbReference>
<dbReference type="InterPro" id="IPR018247">
    <property type="entry name" value="EF_Hand_1_Ca_BS"/>
</dbReference>
<keyword evidence="13" id="KW-1185">Reference proteome</keyword>
<dbReference type="InterPro" id="IPR011989">
    <property type="entry name" value="ARM-like"/>
</dbReference>
<keyword evidence="6" id="KW-0040">ANK repeat</keyword>
<dbReference type="InterPro" id="IPR002048">
    <property type="entry name" value="EF_hand_dom"/>
</dbReference>
<dbReference type="PROSITE" id="PS00018">
    <property type="entry name" value="EF_HAND_1"/>
    <property type="match status" value="3"/>
</dbReference>
<evidence type="ECO:0000256" key="4">
    <source>
        <dbReference type="ARBA" id="ARBA00022837"/>
    </source>
</evidence>
<dbReference type="EMBL" id="OU466863">
    <property type="protein sequence ID" value="CAH2077744.1"/>
    <property type="molecule type" value="Genomic_DNA"/>
</dbReference>
<dbReference type="FunFam" id="1.10.238.10:FF:000417">
    <property type="entry name" value="Calcium-binding EF hand family protein"/>
    <property type="match status" value="1"/>
</dbReference>
<dbReference type="SMART" id="SM00248">
    <property type="entry name" value="ANK"/>
    <property type="match status" value="2"/>
</dbReference>
<reference evidence="12 13" key="1">
    <citation type="submission" date="2022-03" db="EMBL/GenBank/DDBJ databases">
        <authorList>
            <person name="Nunn A."/>
            <person name="Chopra R."/>
            <person name="Nunn A."/>
            <person name="Contreras Garrido A."/>
        </authorList>
    </citation>
    <scope>NUCLEOTIDE SEQUENCE [LARGE SCALE GENOMIC DNA]</scope>
</reference>
<dbReference type="Gene3D" id="1.25.40.20">
    <property type="entry name" value="Ankyrin repeat-containing domain"/>
    <property type="match status" value="1"/>
</dbReference>
<dbReference type="FunFam" id="1.10.238.10:FF:000297">
    <property type="entry name" value="Calcium-binding EF hand family protein"/>
    <property type="match status" value="1"/>
</dbReference>
<dbReference type="InterPro" id="IPR016024">
    <property type="entry name" value="ARM-type_fold"/>
</dbReference>
<feature type="region of interest" description="Disordered" evidence="8">
    <location>
        <begin position="451"/>
        <end position="479"/>
    </location>
</feature>
<evidence type="ECO:0000256" key="1">
    <source>
        <dbReference type="ARBA" id="ARBA00005567"/>
    </source>
</evidence>
<comment type="similarity">
    <text evidence="1">Belongs to the ACBP family.</text>
</comment>
<dbReference type="Gene3D" id="3.40.50.720">
    <property type="entry name" value="NAD(P)-binding Rossmann-like Domain"/>
    <property type="match status" value="1"/>
</dbReference>
<dbReference type="PROSITE" id="PS50297">
    <property type="entry name" value="ANK_REP_REGION"/>
    <property type="match status" value="2"/>
</dbReference>
<dbReference type="GO" id="GO:0005509">
    <property type="term" value="F:calcium ion binding"/>
    <property type="evidence" value="ECO:0007669"/>
    <property type="project" value="InterPro"/>
</dbReference>
<evidence type="ECO:0000313" key="13">
    <source>
        <dbReference type="Proteomes" id="UP000836841"/>
    </source>
</evidence>
<dbReference type="InterPro" id="IPR035984">
    <property type="entry name" value="Acyl-CoA-binding_sf"/>
</dbReference>
<dbReference type="PROSITE" id="PS51792">
    <property type="entry name" value="YIPPEE"/>
    <property type="match status" value="1"/>
</dbReference>
<dbReference type="Gene3D" id="1.20.80.10">
    <property type="match status" value="1"/>
</dbReference>
<dbReference type="SUPFAM" id="SSF47027">
    <property type="entry name" value="Acyl-CoA binding protein"/>
    <property type="match status" value="1"/>
</dbReference>
<evidence type="ECO:0000256" key="8">
    <source>
        <dbReference type="SAM" id="MobiDB-lite"/>
    </source>
</evidence>
<feature type="region of interest" description="Disordered" evidence="8">
    <location>
        <begin position="908"/>
        <end position="956"/>
    </location>
</feature>
<dbReference type="Pfam" id="PF08045">
    <property type="entry name" value="CDC14"/>
    <property type="match status" value="1"/>
</dbReference>
<keyword evidence="2" id="KW-0479">Metal-binding</keyword>
<evidence type="ECO:0008006" key="14">
    <source>
        <dbReference type="Google" id="ProtNLM"/>
    </source>
</evidence>
<feature type="region of interest" description="Disordered" evidence="8">
    <location>
        <begin position="1186"/>
        <end position="1209"/>
    </location>
</feature>
<sequence>MCYIGAWSLVRTCLICLEKIDHSPKVFDKMAQPIGPRLYSCCNCRNHVGLHDDIISKAFQGRTGRAFLFSHAMNIVVGAKEDRHLLTGLHTVADISCADCNEPLGWKYERAYETSQKYKEGKFIFEKAKIVKEDCFTSSFYSEKGREMYLKKPIWIDGASATPANPSESENGEDSDAAAMVVEELVTSLNTQRLYRELTLSLRTGLRDACAEFSFLRIRGLRSLLKTLRSVAESDSIIRLFSHTQTISDLQLVPVLFRHSLKEAEDDRVTSLDHIFSVEPMKITSPSTDAEVAVALRVLEGCCLLHPQSTVLAHKHGAVRVMMNVLSTRGVLEQGACLDALISILLDSSANQVDFGACNGIEEVAMLMRDKQADENLRLRCGEFLLLLVGHVNGKDRSPIASVNEDIRRLLGEKSASLIWAASQFGSTRDPEQRITALHIQAGRVLESLDLSNSERRGGRRKMSDETASSPSPSTANKKESLGWMEWMRGWSSVFQEILFQRITASHLENPLPLPPVNDLTCVVTGSTSGIGRETARQLAEAGAHVVMAVRNTKAAHELIQQWQNEWSGRGLPLNIEAMELDLLSLDSVARFADAWNSRLGPLHVLINNAGIFSMGEAQKFSEEGYEQHMQVNHLAPALLSLLLLPSLIRGSPSRIINVNSVMHNVGFVDPDDMNVVSGRRKYSSLVGYSSSKLAQIMFSSILFKKLPLETGVSVICQSPGVVLTNVARDLPRILQALYAVVPYFIFSPQEGCRSSLFSATDPQIPEYWETLKNDDWPVCPFISPDCRPANPSEEAHNIETAQRVWEKTLELVGLPLDAVEKLIEGENIQCRYGAQHDRRCFFFLQSLRFWVFGFRKKMGDWAQLAQSVILGLIFSYLLAKLISIVVTFKEDNLSLTRHPESELEIKPEVDSRRIETSTGGCAGGGEGDSIVAEQGSSRGDSASGDSEEDDDWEGVESTELDEAFSAATLFVTTAASDRLSQKVPSDVQQQLYGLYKIATEGPCTAPQPSALKMTARAKWQAWQKLGAMPPEEAMEKYIELVTQLYPTWLDGGVKAGSRSGDDAVSNSGGTMGPVFSSLVYEEESENELKIDAIHAFAREGEVENLLKSIESGIPVNARDSEGRTPLHWAIDRGHLNIAKVLVDNNADVNAKDNEGQTPLHYAVVCDREAIAEFLLTQPLKMMTESPRSISVNQTGPGSEIPRSRQTKQILTTETVPSSSLIPAIDLNPALGYRKMAEAVVYTLLTATFIVVLLFLAHTKQSQTQSIEGLISRRLGRRLEMPVFDPLVTRIERLSHEKEAHTKTVEAAKEEEDDMYEEYFAQERRLNTTLRIKFLFPLLDAAPRDGFVSLKELQTWMMQQTEDNMGYRTANELELQDKDKDGAITFEEYLPRFSKEDIERNEKGHGEAGWWMEQFKNSDFDHNGSLDIEEFNNFLHPEDSRNGDVQRWVLRERMTGMDTNGDGKLEYKEFLENAYEMYKEFAKFETEEDESVPTAQLLFAELDKDKDRFLVADELRPILHYLQPGELSYAKYYSTFLSHEADDNKDGKLSLEEMLNHEDVFYKAVHHEDLDDEDYFDHDEL</sequence>
<organism evidence="12 13">
    <name type="scientific">Thlaspi arvense</name>
    <name type="common">Field penny-cress</name>
    <dbReference type="NCBI Taxonomy" id="13288"/>
    <lineage>
        <taxon>Eukaryota</taxon>
        <taxon>Viridiplantae</taxon>
        <taxon>Streptophyta</taxon>
        <taxon>Embryophyta</taxon>
        <taxon>Tracheophyta</taxon>
        <taxon>Spermatophyta</taxon>
        <taxon>Magnoliopsida</taxon>
        <taxon>eudicotyledons</taxon>
        <taxon>Gunneridae</taxon>
        <taxon>Pentapetalae</taxon>
        <taxon>rosids</taxon>
        <taxon>malvids</taxon>
        <taxon>Brassicales</taxon>
        <taxon>Brassicaceae</taxon>
        <taxon>Thlaspideae</taxon>
        <taxon>Thlaspi</taxon>
    </lineage>
</organism>
<dbReference type="FunFam" id="1.20.80.10:FF:000040">
    <property type="entry name" value="Acyl-CoA-binding domain-containing protein 2"/>
    <property type="match status" value="1"/>
</dbReference>
<dbReference type="PRINTS" id="PR00081">
    <property type="entry name" value="GDHRDH"/>
</dbReference>
<feature type="compositionally biased region" description="Polar residues" evidence="8">
    <location>
        <begin position="1186"/>
        <end position="1197"/>
    </location>
</feature>
<feature type="domain" description="EF-hand" evidence="9">
    <location>
        <begin position="1406"/>
        <end position="1441"/>
    </location>
</feature>
<dbReference type="InterPro" id="IPR002110">
    <property type="entry name" value="Ankyrin_rpt"/>
</dbReference>
<evidence type="ECO:0000259" key="10">
    <source>
        <dbReference type="PROSITE" id="PS51228"/>
    </source>
</evidence>
<dbReference type="InterPro" id="IPR011992">
    <property type="entry name" value="EF-hand-dom_pair"/>
</dbReference>
<evidence type="ECO:0000256" key="2">
    <source>
        <dbReference type="ARBA" id="ARBA00022723"/>
    </source>
</evidence>
<gene>
    <name evidence="12" type="ORF">TAV2_LOCUS24219</name>
</gene>
<dbReference type="Pfam" id="PF03226">
    <property type="entry name" value="Yippee-Mis18"/>
    <property type="match status" value="1"/>
</dbReference>
<dbReference type="PANTHER" id="PTHR34065:SF1">
    <property type="entry name" value="CELL DIVISION CONTROL PROTEIN 14"/>
    <property type="match status" value="1"/>
</dbReference>
<dbReference type="InterPro" id="IPR036770">
    <property type="entry name" value="Ankyrin_rpt-contain_sf"/>
</dbReference>
<dbReference type="SUPFAM" id="SSF48371">
    <property type="entry name" value="ARM repeat"/>
    <property type="match status" value="1"/>
</dbReference>
<dbReference type="Proteomes" id="UP000836841">
    <property type="component" value="Chromosome 7"/>
</dbReference>
<keyword evidence="7" id="KW-0175">Coiled coil</keyword>
<dbReference type="InterPro" id="IPR012535">
    <property type="entry name" value="Cell_div_Cdc14"/>
</dbReference>
<dbReference type="InterPro" id="IPR034751">
    <property type="entry name" value="Yippee"/>
</dbReference>